<sequence length="48" mass="5682">MRGMSHKIVDNLELAQNLSFFIPFTNKYRANHNSKFAPLGDMWKNQRN</sequence>
<reference evidence="1" key="2">
    <citation type="submission" date="2008-07" db="EMBL/GenBank/DDBJ databases">
        <authorList>
            <consortium name="Broad Institute Genome Sequencing Platform"/>
            <person name="Colwell R."/>
            <person name="Grim C.J."/>
            <person name="Young S."/>
            <person name="Jaffe D."/>
            <person name="Gnerre S."/>
            <person name="Berlin A."/>
            <person name="Heiman D."/>
            <person name="Hepburn T."/>
            <person name="Shea T."/>
            <person name="Sykes S."/>
            <person name="Alvarado L."/>
            <person name="Kodira C."/>
            <person name="Heidelberg J."/>
            <person name="Lander E."/>
            <person name="Galagan J."/>
            <person name="Nusbaum C."/>
            <person name="Birren B."/>
        </authorList>
    </citation>
    <scope>NUCLEOTIDE SEQUENCE [LARGE SCALE GENOMIC DNA]</scope>
    <source>
        <strain evidence="1">MO10</strain>
    </source>
</reference>
<gene>
    <name evidence="1" type="ORF">VchoM_03148</name>
</gene>
<reference evidence="1" key="1">
    <citation type="submission" date="2005-09" db="EMBL/GenBank/DDBJ databases">
        <title>Annotation of Vibrio cholerae MO10.</title>
        <authorList>
            <person name="Colwell R."/>
            <person name="Grim C.J."/>
            <person name="Young S."/>
            <person name="Jaffe D."/>
            <person name="Gnerre S."/>
            <person name="Berlin A."/>
            <person name="Heiman D."/>
            <person name="Hepburn T."/>
            <person name="Shea T."/>
            <person name="Sykes S."/>
            <person name="Yandava C."/>
            <person name="Alvarado L."/>
            <person name="Kodira C."/>
            <person name="Borodovsky M."/>
            <person name="Heidelberg J."/>
            <person name="Lander E."/>
            <person name="Galagan J."/>
            <person name="Nusbaum C."/>
            <person name="Birren B."/>
        </authorList>
    </citation>
    <scope>NUCLEOTIDE SEQUENCE [LARGE SCALE GENOMIC DNA]</scope>
    <source>
        <strain evidence="1">MO10</strain>
    </source>
</reference>
<dbReference type="Proteomes" id="UP000004687">
    <property type="component" value="Unassembled WGS sequence"/>
</dbReference>
<evidence type="ECO:0000313" key="1">
    <source>
        <dbReference type="EMBL" id="EET25121.1"/>
    </source>
</evidence>
<dbReference type="AlphaFoldDB" id="A0A0X1L3L0"/>
<dbReference type="HOGENOM" id="CLU_3206702_0_0_6"/>
<proteinExistence type="predicted"/>
<dbReference type="EMBL" id="DS990138">
    <property type="protein sequence ID" value="EET25121.1"/>
    <property type="molecule type" value="Genomic_DNA"/>
</dbReference>
<protein>
    <submittedName>
        <fullName evidence="1">Uncharacterized protein</fullName>
    </submittedName>
</protein>
<accession>A0A0X1L3L0</accession>
<name>A0A0X1L3L0_VIBCO</name>
<organism evidence="1">
    <name type="scientific">Vibrio cholerae (strain MO10)</name>
    <dbReference type="NCBI Taxonomy" id="345072"/>
    <lineage>
        <taxon>Bacteria</taxon>
        <taxon>Pseudomonadati</taxon>
        <taxon>Pseudomonadota</taxon>
        <taxon>Gammaproteobacteria</taxon>
        <taxon>Vibrionales</taxon>
        <taxon>Vibrionaceae</taxon>
        <taxon>Vibrio</taxon>
    </lineage>
</organism>